<keyword evidence="15" id="KW-1185">Reference proteome</keyword>
<proteinExistence type="inferred from homology"/>
<dbReference type="GO" id="GO:0012505">
    <property type="term" value="C:endomembrane system"/>
    <property type="evidence" value="ECO:0007669"/>
    <property type="project" value="TreeGrafter"/>
</dbReference>
<evidence type="ECO:0000256" key="8">
    <source>
        <dbReference type="ARBA" id="ARBA00023136"/>
    </source>
</evidence>
<evidence type="ECO:0000256" key="7">
    <source>
        <dbReference type="ARBA" id="ARBA00023065"/>
    </source>
</evidence>
<feature type="domain" description="Cation/H+ exchanger transmembrane" evidence="11">
    <location>
        <begin position="55"/>
        <end position="436"/>
    </location>
</feature>
<dbReference type="EMBL" id="RXIC02000026">
    <property type="protein sequence ID" value="KAB1204179.1"/>
    <property type="molecule type" value="Genomic_DNA"/>
</dbReference>
<dbReference type="Pfam" id="PF00999">
    <property type="entry name" value="Na_H_Exchanger"/>
    <property type="match status" value="1"/>
</dbReference>
<keyword evidence="3" id="KW-0633">Potassium transport</keyword>
<dbReference type="AlphaFoldDB" id="A0A6A1UUT7"/>
<evidence type="ECO:0000256" key="10">
    <source>
        <dbReference type="SAM" id="Phobius"/>
    </source>
</evidence>
<dbReference type="GO" id="GO:0006885">
    <property type="term" value="P:regulation of pH"/>
    <property type="evidence" value="ECO:0007669"/>
    <property type="project" value="TreeGrafter"/>
</dbReference>
<feature type="transmembrane region" description="Helical" evidence="10">
    <location>
        <begin position="37"/>
        <end position="60"/>
    </location>
</feature>
<comment type="caution">
    <text evidence="14">The sequence shown here is derived from an EMBL/GenBank/DDBJ whole genome shotgun (WGS) entry which is preliminary data.</text>
</comment>
<dbReference type="InterPro" id="IPR057290">
    <property type="entry name" value="CHX17_C"/>
</dbReference>
<evidence type="ECO:0000256" key="9">
    <source>
        <dbReference type="ARBA" id="ARBA00038341"/>
    </source>
</evidence>
<accession>A0A6A1UUT7</accession>
<dbReference type="Pfam" id="PF23256">
    <property type="entry name" value="CHX17_2nd"/>
    <property type="match status" value="1"/>
</dbReference>
<reference evidence="14 15" key="1">
    <citation type="journal article" date="2019" name="Plant Biotechnol. J.">
        <title>The red bayberry genome and genetic basis of sex determination.</title>
        <authorList>
            <person name="Jia H.M."/>
            <person name="Jia H.J."/>
            <person name="Cai Q.L."/>
            <person name="Wang Y."/>
            <person name="Zhao H.B."/>
            <person name="Yang W.F."/>
            <person name="Wang G.Y."/>
            <person name="Li Y.H."/>
            <person name="Zhan D.L."/>
            <person name="Shen Y.T."/>
            <person name="Niu Q.F."/>
            <person name="Chang L."/>
            <person name="Qiu J."/>
            <person name="Zhao L."/>
            <person name="Xie H.B."/>
            <person name="Fu W.Y."/>
            <person name="Jin J."/>
            <person name="Li X.W."/>
            <person name="Jiao Y."/>
            <person name="Zhou C.C."/>
            <person name="Tu T."/>
            <person name="Chai C.Y."/>
            <person name="Gao J.L."/>
            <person name="Fan L.J."/>
            <person name="van de Weg E."/>
            <person name="Wang J.Y."/>
            <person name="Gao Z.S."/>
        </authorList>
    </citation>
    <scope>NUCLEOTIDE SEQUENCE [LARGE SCALE GENOMIC DNA]</scope>
    <source>
        <tissue evidence="14">Leaves</tissue>
    </source>
</reference>
<keyword evidence="2" id="KW-0813">Transport</keyword>
<evidence type="ECO:0000256" key="1">
    <source>
        <dbReference type="ARBA" id="ARBA00004141"/>
    </source>
</evidence>
<feature type="domain" description="Cation/H(+) antiporter central" evidence="12">
    <location>
        <begin position="492"/>
        <end position="617"/>
    </location>
</feature>
<evidence type="ECO:0000313" key="14">
    <source>
        <dbReference type="EMBL" id="KAB1204179.1"/>
    </source>
</evidence>
<evidence type="ECO:0000259" key="11">
    <source>
        <dbReference type="Pfam" id="PF00999"/>
    </source>
</evidence>
<dbReference type="OrthoDB" id="1938353at2759"/>
<feature type="transmembrane region" description="Helical" evidence="10">
    <location>
        <begin position="417"/>
        <end position="435"/>
    </location>
</feature>
<keyword evidence="5" id="KW-0630">Potassium</keyword>
<evidence type="ECO:0000256" key="2">
    <source>
        <dbReference type="ARBA" id="ARBA00022448"/>
    </source>
</evidence>
<comment type="subcellular location">
    <subcellularLocation>
        <location evidence="1">Membrane</location>
        <topology evidence="1">Multi-pass membrane protein</topology>
    </subcellularLocation>
</comment>
<dbReference type="GO" id="GO:1902600">
    <property type="term" value="P:proton transmembrane transport"/>
    <property type="evidence" value="ECO:0007669"/>
    <property type="project" value="InterPro"/>
</dbReference>
<evidence type="ECO:0000259" key="13">
    <source>
        <dbReference type="Pfam" id="PF23259"/>
    </source>
</evidence>
<feature type="transmembrane region" description="Helical" evidence="10">
    <location>
        <begin position="134"/>
        <end position="156"/>
    </location>
</feature>
<dbReference type="InterPro" id="IPR050794">
    <property type="entry name" value="CPA2_transporter"/>
</dbReference>
<feature type="transmembrane region" description="Helical" evidence="10">
    <location>
        <begin position="72"/>
        <end position="90"/>
    </location>
</feature>
<organism evidence="14 15">
    <name type="scientific">Morella rubra</name>
    <name type="common">Chinese bayberry</name>
    <dbReference type="NCBI Taxonomy" id="262757"/>
    <lineage>
        <taxon>Eukaryota</taxon>
        <taxon>Viridiplantae</taxon>
        <taxon>Streptophyta</taxon>
        <taxon>Embryophyta</taxon>
        <taxon>Tracheophyta</taxon>
        <taxon>Spermatophyta</taxon>
        <taxon>Magnoliopsida</taxon>
        <taxon>eudicotyledons</taxon>
        <taxon>Gunneridae</taxon>
        <taxon>Pentapetalae</taxon>
        <taxon>rosids</taxon>
        <taxon>fabids</taxon>
        <taxon>Fagales</taxon>
        <taxon>Myricaceae</taxon>
        <taxon>Morella</taxon>
    </lineage>
</organism>
<keyword evidence="8 10" id="KW-0472">Membrane</keyword>
<comment type="similarity">
    <text evidence="9">Belongs to the monovalent cation:proton antiporter 2 (CPA2) transporter (TC 2.A.37) family. CHX (TC 2.A.37.4) subfamily.</text>
</comment>
<evidence type="ECO:0000259" key="12">
    <source>
        <dbReference type="Pfam" id="PF23256"/>
    </source>
</evidence>
<dbReference type="PANTHER" id="PTHR32468:SF165">
    <property type="entry name" value="CATION_H(+) ANTIPORTER 3-LIKE"/>
    <property type="match status" value="1"/>
</dbReference>
<dbReference type="GO" id="GO:0006813">
    <property type="term" value="P:potassium ion transport"/>
    <property type="evidence" value="ECO:0007669"/>
    <property type="project" value="UniProtKB-KW"/>
</dbReference>
<dbReference type="Gene3D" id="1.20.1530.20">
    <property type="match status" value="1"/>
</dbReference>
<feature type="transmembrane region" description="Helical" evidence="10">
    <location>
        <begin position="298"/>
        <end position="318"/>
    </location>
</feature>
<feature type="domain" description="Cation/H(+) antiporter C-terminal" evidence="13">
    <location>
        <begin position="630"/>
        <end position="776"/>
    </location>
</feature>
<name>A0A6A1UUT7_9ROSI</name>
<evidence type="ECO:0000256" key="6">
    <source>
        <dbReference type="ARBA" id="ARBA00022989"/>
    </source>
</evidence>
<feature type="transmembrane region" description="Helical" evidence="10">
    <location>
        <begin position="202"/>
        <end position="227"/>
    </location>
</feature>
<feature type="transmembrane region" description="Helical" evidence="10">
    <location>
        <begin position="102"/>
        <end position="122"/>
    </location>
</feature>
<dbReference type="GO" id="GO:0015297">
    <property type="term" value="F:antiporter activity"/>
    <property type="evidence" value="ECO:0007669"/>
    <property type="project" value="InterPro"/>
</dbReference>
<dbReference type="InterPro" id="IPR006153">
    <property type="entry name" value="Cation/H_exchanger_TM"/>
</dbReference>
<feature type="transmembrane region" description="Helical" evidence="10">
    <location>
        <begin position="273"/>
        <end position="292"/>
    </location>
</feature>
<feature type="transmembrane region" description="Helical" evidence="10">
    <location>
        <begin position="239"/>
        <end position="261"/>
    </location>
</feature>
<keyword evidence="7" id="KW-0406">Ion transport</keyword>
<gene>
    <name evidence="14" type="ORF">CJ030_MR8G028260</name>
</gene>
<dbReference type="GO" id="GO:0016020">
    <property type="term" value="C:membrane"/>
    <property type="evidence" value="ECO:0007669"/>
    <property type="project" value="UniProtKB-SubCell"/>
</dbReference>
<dbReference type="Pfam" id="PF23259">
    <property type="entry name" value="CHX17_C"/>
    <property type="match status" value="1"/>
</dbReference>
<protein>
    <submittedName>
        <fullName evidence="14">Cation/H(+) antiporter 3</fullName>
    </submittedName>
</protein>
<dbReference type="InterPro" id="IPR057291">
    <property type="entry name" value="CHX17_2nd"/>
</dbReference>
<evidence type="ECO:0000256" key="4">
    <source>
        <dbReference type="ARBA" id="ARBA00022692"/>
    </source>
</evidence>
<feature type="transmembrane region" description="Helical" evidence="10">
    <location>
        <begin position="353"/>
        <end position="373"/>
    </location>
</feature>
<keyword evidence="6 10" id="KW-1133">Transmembrane helix</keyword>
<evidence type="ECO:0000313" key="15">
    <source>
        <dbReference type="Proteomes" id="UP000516437"/>
    </source>
</evidence>
<evidence type="ECO:0000256" key="3">
    <source>
        <dbReference type="ARBA" id="ARBA00022538"/>
    </source>
</evidence>
<dbReference type="InterPro" id="IPR038770">
    <property type="entry name" value="Na+/solute_symporter_sf"/>
</dbReference>
<sequence>MNSSFDGTETRAICITIPLHVNSDGAWTNLTSPLTNFSLPLLEMQMIAVFITTQVCHLVLSSFGQITKFVSQMLAGILLGPHVLGGIKGYGEFLFPLGSQELLATIALLGYTLFVFLSGVKMDLGIIFRTGRKAMYTGALALLTPLILGMGTQKLLGDFWGLSGNEKLQLSIAAAIHSMTPFPVIAWLLSDLKIQNSELGRLGLSAALVSDLFSAFLISCCNLAKVALVHTTRRALIDLGIILCYLIVVVFVARPAMYWVVRQTPEGRPVKDLYIYIIVLAVLGAGLLSNWFDQLIVWGPFCFGLAVPSGPPLGSALIHKFDCMVSGVLVPIYVTTIMMNVNLSDINLHSNLAMAHAIVIVVTIISKFSSCLVPPLYSKMPINDALTLALIMSSKGVVDLASYSFAITLKNVNVEMFSLSLVTVAVTASIVPILIRRLYDPSRKYAGYQRRNLIDQKRNAELRILACIYRPDHIPAIIDLLENVSPTRENPLAVYVLHLIELIGRATPVFVSHQMQKKTLSNRSYSQDVILAFSHFQRNNHEAIAMNVFTAISPSKLMHEDICTLALDKLTSLIILPFHRKYSVDGSIELEDNTLRTLNCSVIDRAPCSVAILVNRSHPRRPSTPAVAASYSIAMVFLGGNDDREALTLAKRMVKDSSISLTVVRLIPEGEEGITDWDKMLDAEAIKDLRYRTAGGGDNVVYIEEVVHDGPETATKLRELIDDYDLFIVGRRYNVESPLTSGLDEWSEFPELGVVGDMLASTDFNGWCSVLVVQQQMTM</sequence>
<feature type="transmembrane region" description="Helical" evidence="10">
    <location>
        <begin position="323"/>
        <end position="341"/>
    </location>
</feature>
<dbReference type="Proteomes" id="UP000516437">
    <property type="component" value="Chromosome 8"/>
</dbReference>
<evidence type="ECO:0000256" key="5">
    <source>
        <dbReference type="ARBA" id="ARBA00022958"/>
    </source>
</evidence>
<feature type="transmembrane region" description="Helical" evidence="10">
    <location>
        <begin position="168"/>
        <end position="190"/>
    </location>
</feature>
<keyword evidence="4 10" id="KW-0812">Transmembrane</keyword>
<dbReference type="PANTHER" id="PTHR32468">
    <property type="entry name" value="CATION/H + ANTIPORTER"/>
    <property type="match status" value="1"/>
</dbReference>